<name>A0A0P9D338_9BACL</name>
<dbReference type="PATRIC" id="fig|471514.4.peg.443"/>
<feature type="transmembrane region" description="Helical" evidence="1">
    <location>
        <begin position="32"/>
        <end position="50"/>
    </location>
</feature>
<proteinExistence type="predicted"/>
<dbReference type="OrthoDB" id="2376573at2"/>
<keyword evidence="3" id="KW-1185">Reference proteome</keyword>
<dbReference type="RefSeq" id="WP_054968890.1">
    <property type="nucleotide sequence ID" value="NZ_LJCO01000042.1"/>
</dbReference>
<sequence length="129" mass="14789">MAALILLLIIAMYVLNGLAFMRLSKLAGRVDLGWMAWVPIANIIQQLLLIKKSGWNIFWLLVPIANIVFYIIWQVRLLQAFGKHGAIVILAIIPYVNMIYEVLWIVWGFSTQTRYTLPISGYATYDFKA</sequence>
<evidence type="ECO:0000313" key="2">
    <source>
        <dbReference type="EMBL" id="KPV43924.1"/>
    </source>
</evidence>
<dbReference type="STRING" id="471514.AN477_09350"/>
<evidence type="ECO:0000313" key="3">
    <source>
        <dbReference type="Proteomes" id="UP000050482"/>
    </source>
</evidence>
<comment type="caution">
    <text evidence="2">The sequence shown here is derived from an EMBL/GenBank/DDBJ whole genome shotgun (WGS) entry which is preliminary data.</text>
</comment>
<dbReference type="EMBL" id="LJCO01000042">
    <property type="protein sequence ID" value="KPV43924.1"/>
    <property type="molecule type" value="Genomic_DNA"/>
</dbReference>
<accession>A0A0P9D338</accession>
<reference evidence="2 3" key="1">
    <citation type="submission" date="2015-09" db="EMBL/GenBank/DDBJ databases">
        <title>Draft genome sequence of Alicyclobacillus ferrooxydans DSM 22381.</title>
        <authorList>
            <person name="Hemp J."/>
        </authorList>
    </citation>
    <scope>NUCLEOTIDE SEQUENCE [LARGE SCALE GENOMIC DNA]</scope>
    <source>
        <strain evidence="2 3">TC-34</strain>
    </source>
</reference>
<evidence type="ECO:0000256" key="1">
    <source>
        <dbReference type="SAM" id="Phobius"/>
    </source>
</evidence>
<dbReference type="InterPro" id="IPR043739">
    <property type="entry name" value="DUF5684"/>
</dbReference>
<protein>
    <recommendedName>
        <fullName evidence="4">Signal peptidase I</fullName>
    </recommendedName>
</protein>
<dbReference type="Pfam" id="PF18936">
    <property type="entry name" value="DUF5684"/>
    <property type="match status" value="1"/>
</dbReference>
<gene>
    <name evidence="2" type="ORF">AN477_09350</name>
</gene>
<feature type="transmembrane region" description="Helical" evidence="1">
    <location>
        <begin position="57"/>
        <end position="73"/>
    </location>
</feature>
<organism evidence="2 3">
    <name type="scientific">Alicyclobacillus ferrooxydans</name>
    <dbReference type="NCBI Taxonomy" id="471514"/>
    <lineage>
        <taxon>Bacteria</taxon>
        <taxon>Bacillati</taxon>
        <taxon>Bacillota</taxon>
        <taxon>Bacilli</taxon>
        <taxon>Bacillales</taxon>
        <taxon>Alicyclobacillaceae</taxon>
        <taxon>Alicyclobacillus</taxon>
    </lineage>
</organism>
<dbReference type="Proteomes" id="UP000050482">
    <property type="component" value="Unassembled WGS sequence"/>
</dbReference>
<keyword evidence="1" id="KW-0472">Membrane</keyword>
<evidence type="ECO:0008006" key="4">
    <source>
        <dbReference type="Google" id="ProtNLM"/>
    </source>
</evidence>
<keyword evidence="1" id="KW-1133">Transmembrane helix</keyword>
<keyword evidence="1" id="KW-0812">Transmembrane</keyword>
<dbReference type="AlphaFoldDB" id="A0A0P9D338"/>
<feature type="transmembrane region" description="Helical" evidence="1">
    <location>
        <begin position="85"/>
        <end position="107"/>
    </location>
</feature>